<keyword evidence="7 13" id="KW-0573">Peptidoglycan synthesis</keyword>
<dbReference type="GO" id="GO:0008360">
    <property type="term" value="P:regulation of cell shape"/>
    <property type="evidence" value="ECO:0007669"/>
    <property type="project" value="UniProtKB-KW"/>
</dbReference>
<comment type="pathway">
    <text evidence="2 13">Cell wall biogenesis; peptidoglycan biosynthesis.</text>
</comment>
<dbReference type="InterPro" id="IPR036968">
    <property type="entry name" value="Enolpyruvate_Tfrase_sf"/>
</dbReference>
<feature type="binding site" evidence="13">
    <location>
        <begin position="23"/>
        <end position="24"/>
    </location>
    <ligand>
        <name>phosphoenolpyruvate</name>
        <dbReference type="ChEBI" id="CHEBI:58702"/>
    </ligand>
</feature>
<evidence type="ECO:0000256" key="9">
    <source>
        <dbReference type="ARBA" id="ARBA00023316"/>
    </source>
</evidence>
<dbReference type="HAMAP" id="MF_00111">
    <property type="entry name" value="MurA"/>
    <property type="match status" value="1"/>
</dbReference>
<comment type="similarity">
    <text evidence="11 13">Belongs to the EPSP synthase family. MurA subfamily.</text>
</comment>
<keyword evidence="8 13" id="KW-0131">Cell cycle</keyword>
<evidence type="ECO:0000256" key="3">
    <source>
        <dbReference type="ARBA" id="ARBA00022490"/>
    </source>
</evidence>
<keyword evidence="9 13" id="KW-0961">Cell wall biogenesis/degradation</keyword>
<evidence type="ECO:0000259" key="14">
    <source>
        <dbReference type="Pfam" id="PF00275"/>
    </source>
</evidence>
<dbReference type="NCBIfam" id="TIGR01072">
    <property type="entry name" value="murA"/>
    <property type="match status" value="1"/>
</dbReference>
<comment type="caution">
    <text evidence="15">The sequence shown here is derived from an EMBL/GenBank/DDBJ whole genome shotgun (WGS) entry which is preliminary data.</text>
</comment>
<keyword evidence="6 13" id="KW-0133">Cell shape</keyword>
<dbReference type="InterPro" id="IPR013792">
    <property type="entry name" value="RNA3'P_cycl/enolpyr_Trfase_a/b"/>
</dbReference>
<evidence type="ECO:0000256" key="1">
    <source>
        <dbReference type="ARBA" id="ARBA00004496"/>
    </source>
</evidence>
<dbReference type="Gene3D" id="3.65.10.10">
    <property type="entry name" value="Enolpyruvate transferase domain"/>
    <property type="match status" value="2"/>
</dbReference>
<dbReference type="GO" id="GO:0008760">
    <property type="term" value="F:UDP-N-acetylglucosamine 1-carboxyvinyltransferase activity"/>
    <property type="evidence" value="ECO:0007669"/>
    <property type="project" value="UniProtKB-UniRule"/>
</dbReference>
<dbReference type="InterPro" id="IPR050068">
    <property type="entry name" value="MurA_subfamily"/>
</dbReference>
<evidence type="ECO:0000256" key="2">
    <source>
        <dbReference type="ARBA" id="ARBA00004752"/>
    </source>
</evidence>
<comment type="caution">
    <text evidence="13">Lacks conserved residue(s) required for the propagation of feature annotation.</text>
</comment>
<dbReference type="GO" id="GO:0009252">
    <property type="term" value="P:peptidoglycan biosynthetic process"/>
    <property type="evidence" value="ECO:0007669"/>
    <property type="project" value="UniProtKB-UniRule"/>
</dbReference>
<dbReference type="GO" id="GO:0019277">
    <property type="term" value="P:UDP-N-acetylgalactosamine biosynthetic process"/>
    <property type="evidence" value="ECO:0007669"/>
    <property type="project" value="InterPro"/>
</dbReference>
<feature type="active site" description="Proton donor" evidence="13">
    <location>
        <position position="117"/>
    </location>
</feature>
<keyword evidence="10 13" id="KW-0670">Pyruvate</keyword>
<keyword evidence="4 13" id="KW-0132">Cell division</keyword>
<dbReference type="UniPathway" id="UPA00219"/>
<evidence type="ECO:0000256" key="6">
    <source>
        <dbReference type="ARBA" id="ARBA00022960"/>
    </source>
</evidence>
<evidence type="ECO:0000256" key="4">
    <source>
        <dbReference type="ARBA" id="ARBA00022618"/>
    </source>
</evidence>
<name>A0A7X0Y2M1_9LIST</name>
<comment type="catalytic activity">
    <reaction evidence="12 13">
        <text>phosphoenolpyruvate + UDP-N-acetyl-alpha-D-glucosamine = UDP-N-acetyl-3-O-(1-carboxyvinyl)-alpha-D-glucosamine + phosphate</text>
        <dbReference type="Rhea" id="RHEA:18681"/>
        <dbReference type="ChEBI" id="CHEBI:43474"/>
        <dbReference type="ChEBI" id="CHEBI:57705"/>
        <dbReference type="ChEBI" id="CHEBI:58702"/>
        <dbReference type="ChEBI" id="CHEBI:68483"/>
        <dbReference type="EC" id="2.5.1.7"/>
    </reaction>
</comment>
<evidence type="ECO:0000256" key="13">
    <source>
        <dbReference type="HAMAP-Rule" id="MF_00111"/>
    </source>
</evidence>
<feature type="binding site" evidence="13">
    <location>
        <position position="93"/>
    </location>
    <ligand>
        <name>UDP-N-acetyl-alpha-D-glucosamine</name>
        <dbReference type="ChEBI" id="CHEBI:57705"/>
    </ligand>
</feature>
<dbReference type="RefSeq" id="WP_185409954.1">
    <property type="nucleotide sequence ID" value="NZ_JAARRE010000006.1"/>
</dbReference>
<gene>
    <name evidence="13" type="primary">murA</name>
    <name evidence="15" type="ORF">HCA69_05230</name>
</gene>
<dbReference type="Proteomes" id="UP000535908">
    <property type="component" value="Unassembled WGS sequence"/>
</dbReference>
<proteinExistence type="inferred from homology"/>
<dbReference type="PANTHER" id="PTHR43783:SF2">
    <property type="entry name" value="UDP-N-ACETYLGLUCOSAMINE 1-CARBOXYVINYLTRANSFERASE 2"/>
    <property type="match status" value="1"/>
</dbReference>
<dbReference type="SUPFAM" id="SSF55205">
    <property type="entry name" value="EPT/RTPC-like"/>
    <property type="match status" value="1"/>
</dbReference>
<evidence type="ECO:0000256" key="10">
    <source>
        <dbReference type="ARBA" id="ARBA00023317"/>
    </source>
</evidence>
<evidence type="ECO:0000256" key="5">
    <source>
        <dbReference type="ARBA" id="ARBA00022679"/>
    </source>
</evidence>
<evidence type="ECO:0000256" key="7">
    <source>
        <dbReference type="ARBA" id="ARBA00022984"/>
    </source>
</evidence>
<dbReference type="GO" id="GO:0005737">
    <property type="term" value="C:cytoplasm"/>
    <property type="evidence" value="ECO:0007669"/>
    <property type="project" value="UniProtKB-SubCell"/>
</dbReference>
<feature type="binding site" evidence="13">
    <location>
        <begin position="122"/>
        <end position="126"/>
    </location>
    <ligand>
        <name>UDP-N-acetyl-alpha-D-glucosamine</name>
        <dbReference type="ChEBI" id="CHEBI:57705"/>
    </ligand>
</feature>
<dbReference type="AlphaFoldDB" id="A0A7X0Y2M1"/>
<sequence>MVEKLVIKGGNELSGTLRVDGAKNSAVALIPATILADSDVTIEGLPDISDVHTLYAILEELGGEIHAGPDAVTIDPSNLTDVPLPNGNVKKLRASYYLMGAMLGRFKKAVIGLPGGCYLGPRPIDQHIKGFEALGATVTNEQGAIYLRADELKGARIYLDVVSVGATINIMLAAVKATGKTVIENAAKEPEIIDVATLLTSMGAKIKGAGTDTIRIEGVEQLHGCRHTIIPDRIEAGTFMILAAAAGSGIKVENIIPAHMEAVKAKLVEAGVSIEMDEDSAYISKSKSLKKVDIKTYAYPGFPTDLQQPMTALLAGADGSSIVTDTIYPSRFKHIDELKRMGGRFKLQSRAAIVTGPTQLRGATVTASDLRAGASLVIAGLTADGITEILGIEHIERGYGRIIEKLEGIGADIRKVVHAEEIV</sequence>
<feature type="binding site" evidence="13">
    <location>
        <position position="305"/>
    </location>
    <ligand>
        <name>UDP-N-acetyl-alpha-D-glucosamine</name>
        <dbReference type="ChEBI" id="CHEBI:57705"/>
    </ligand>
</feature>
<feature type="modified residue" description="2-(S-cysteinyl)pyruvic acid O-phosphothioketal" evidence="13">
    <location>
        <position position="117"/>
    </location>
</feature>
<evidence type="ECO:0000256" key="12">
    <source>
        <dbReference type="ARBA" id="ARBA00047527"/>
    </source>
</evidence>
<dbReference type="InterPro" id="IPR005750">
    <property type="entry name" value="UDP_GlcNAc_COvinyl_MurA"/>
</dbReference>
<dbReference type="NCBIfam" id="NF006873">
    <property type="entry name" value="PRK09369.1"/>
    <property type="match status" value="1"/>
</dbReference>
<dbReference type="GO" id="GO:0051301">
    <property type="term" value="P:cell division"/>
    <property type="evidence" value="ECO:0007669"/>
    <property type="project" value="UniProtKB-KW"/>
</dbReference>
<protein>
    <recommendedName>
        <fullName evidence="13">UDP-N-acetylglucosamine 1-carboxyvinyltransferase</fullName>
        <ecNumber evidence="13">2.5.1.7</ecNumber>
    </recommendedName>
    <alternativeName>
        <fullName evidence="13">Enoylpyruvate transferase</fullName>
    </alternativeName>
    <alternativeName>
        <fullName evidence="13">UDP-N-acetylglucosamine enolpyruvyl transferase</fullName>
        <shortName evidence="13">EPT</shortName>
    </alternativeName>
</protein>
<feature type="domain" description="Enolpyruvate transferase" evidence="14">
    <location>
        <begin position="8"/>
        <end position="406"/>
    </location>
</feature>
<feature type="binding site" evidence="13">
    <location>
        <position position="327"/>
    </location>
    <ligand>
        <name>UDP-N-acetyl-alpha-D-glucosamine</name>
        <dbReference type="ChEBI" id="CHEBI:57705"/>
    </ligand>
</feature>
<dbReference type="CDD" id="cd01555">
    <property type="entry name" value="UdpNAET"/>
    <property type="match status" value="1"/>
</dbReference>
<dbReference type="EMBL" id="JAARWN010000002">
    <property type="protein sequence ID" value="MBC1935759.1"/>
    <property type="molecule type" value="Genomic_DNA"/>
</dbReference>
<evidence type="ECO:0000313" key="16">
    <source>
        <dbReference type="Proteomes" id="UP000535908"/>
    </source>
</evidence>
<dbReference type="NCBIfam" id="NF009470">
    <property type="entry name" value="PRK12830.1"/>
    <property type="match status" value="1"/>
</dbReference>
<evidence type="ECO:0000313" key="15">
    <source>
        <dbReference type="EMBL" id="MBC1935759.1"/>
    </source>
</evidence>
<keyword evidence="3 13" id="KW-0963">Cytoplasm</keyword>
<dbReference type="InterPro" id="IPR001986">
    <property type="entry name" value="Enolpyruvate_Tfrase_dom"/>
</dbReference>
<dbReference type="GO" id="GO:0071555">
    <property type="term" value="P:cell wall organization"/>
    <property type="evidence" value="ECO:0007669"/>
    <property type="project" value="UniProtKB-KW"/>
</dbReference>
<comment type="function">
    <text evidence="13">Cell wall formation. Adds enolpyruvyl to UDP-N-acetylglucosamine.</text>
</comment>
<comment type="subcellular location">
    <subcellularLocation>
        <location evidence="1 13">Cytoplasm</location>
    </subcellularLocation>
</comment>
<keyword evidence="5 13" id="KW-0808">Transferase</keyword>
<dbReference type="FunFam" id="3.65.10.10:FF:000001">
    <property type="entry name" value="UDP-N-acetylglucosamine 1-carboxyvinyltransferase"/>
    <property type="match status" value="1"/>
</dbReference>
<dbReference type="Pfam" id="PF00275">
    <property type="entry name" value="EPSP_synthase"/>
    <property type="match status" value="1"/>
</dbReference>
<dbReference type="EC" id="2.5.1.7" evidence="13"/>
<evidence type="ECO:0000256" key="11">
    <source>
        <dbReference type="ARBA" id="ARBA00038367"/>
    </source>
</evidence>
<dbReference type="PANTHER" id="PTHR43783">
    <property type="entry name" value="UDP-N-ACETYLGLUCOSAMINE 1-CARBOXYVINYLTRANSFERASE"/>
    <property type="match status" value="1"/>
</dbReference>
<reference evidence="15 16" key="1">
    <citation type="submission" date="2020-03" db="EMBL/GenBank/DDBJ databases">
        <title>Soil Listeria distribution.</title>
        <authorList>
            <person name="Liao J."/>
            <person name="Wiedmann M."/>
        </authorList>
    </citation>
    <scope>NUCLEOTIDE SEQUENCE [LARGE SCALE GENOMIC DNA]</scope>
    <source>
        <strain evidence="15 16">FSL L7-0741</strain>
    </source>
</reference>
<evidence type="ECO:0000256" key="8">
    <source>
        <dbReference type="ARBA" id="ARBA00023306"/>
    </source>
</evidence>
<organism evidence="15 16">
    <name type="scientific">Listeria grandensis</name>
    <dbReference type="NCBI Taxonomy" id="1494963"/>
    <lineage>
        <taxon>Bacteria</taxon>
        <taxon>Bacillati</taxon>
        <taxon>Bacillota</taxon>
        <taxon>Bacilli</taxon>
        <taxon>Bacillales</taxon>
        <taxon>Listeriaceae</taxon>
        <taxon>Listeria</taxon>
    </lineage>
</organism>
<accession>A0A7X0Y2M1</accession>